<keyword evidence="3" id="KW-1185">Reference proteome</keyword>
<evidence type="ECO:0000313" key="2">
    <source>
        <dbReference type="EMBL" id="GFY47441.1"/>
    </source>
</evidence>
<feature type="compositionally biased region" description="Polar residues" evidence="1">
    <location>
        <begin position="313"/>
        <end position="324"/>
    </location>
</feature>
<dbReference type="EMBL" id="BMAV01005952">
    <property type="protein sequence ID" value="GFY47441.1"/>
    <property type="molecule type" value="Genomic_DNA"/>
</dbReference>
<gene>
    <name evidence="2" type="primary">jockeypol_286</name>
    <name evidence="2" type="ORF">TNIN_259141</name>
</gene>
<protein>
    <submittedName>
        <fullName evidence="2">RNA-directed DNA polymerase from mobile element jockey</fullName>
    </submittedName>
</protein>
<keyword evidence="2" id="KW-0548">Nucleotidyltransferase</keyword>
<dbReference type="AlphaFoldDB" id="A0A8X6X8S6"/>
<reference evidence="2" key="1">
    <citation type="submission" date="2020-08" db="EMBL/GenBank/DDBJ databases">
        <title>Multicomponent nature underlies the extraordinary mechanical properties of spider dragline silk.</title>
        <authorList>
            <person name="Kono N."/>
            <person name="Nakamura H."/>
            <person name="Mori M."/>
            <person name="Yoshida Y."/>
            <person name="Ohtoshi R."/>
            <person name="Malay A.D."/>
            <person name="Moran D.A.P."/>
            <person name="Tomita M."/>
            <person name="Numata K."/>
            <person name="Arakawa K."/>
        </authorList>
    </citation>
    <scope>NUCLEOTIDE SEQUENCE</scope>
</reference>
<dbReference type="Proteomes" id="UP000886998">
    <property type="component" value="Unassembled WGS sequence"/>
</dbReference>
<proteinExistence type="predicted"/>
<sequence>MIYSINAHYFPTSPRVEVCLFADDAVILNQANTPQEVRSTLQKYLVKLKKWLKLWRISINTFKSRAIIFKKGSFKNKLQPLKLFRNNIAWHDEVEYLGVILDKKFTFKSHLSKITCKFKHRLQALHKLLYNRSKLSLNNKRQIYLQYLLPIITYASPVWGIAADYLIDHLQILQHRALHLILNAPTYMKRIHLHKDLKIPALTSRIKKLATSFHDQVVSYSNNLINIQSFVDAKEQSAALRNLGDVLEEDRFKIPHQKKQKFAEQTKLLQAQIDAWGLPPKPIDAPFQVIVHKKCRKSSNTEEESSAKKQRTDVTATQNRSAQLTVEHMDLCSSRHLHSQRDSRCSRTPEEAPRTSDNHR</sequence>
<comment type="caution">
    <text evidence="2">The sequence shown here is derived from an EMBL/GenBank/DDBJ whole genome shotgun (WGS) entry which is preliminary data.</text>
</comment>
<keyword evidence="2" id="KW-0695">RNA-directed DNA polymerase</keyword>
<keyword evidence="2" id="KW-0808">Transferase</keyword>
<evidence type="ECO:0000313" key="3">
    <source>
        <dbReference type="Proteomes" id="UP000886998"/>
    </source>
</evidence>
<accession>A0A8X6X8S6</accession>
<feature type="region of interest" description="Disordered" evidence="1">
    <location>
        <begin position="296"/>
        <end position="360"/>
    </location>
</feature>
<organism evidence="2 3">
    <name type="scientific">Trichonephila inaurata madagascariensis</name>
    <dbReference type="NCBI Taxonomy" id="2747483"/>
    <lineage>
        <taxon>Eukaryota</taxon>
        <taxon>Metazoa</taxon>
        <taxon>Ecdysozoa</taxon>
        <taxon>Arthropoda</taxon>
        <taxon>Chelicerata</taxon>
        <taxon>Arachnida</taxon>
        <taxon>Araneae</taxon>
        <taxon>Araneomorphae</taxon>
        <taxon>Entelegynae</taxon>
        <taxon>Araneoidea</taxon>
        <taxon>Nephilidae</taxon>
        <taxon>Trichonephila</taxon>
        <taxon>Trichonephila inaurata</taxon>
    </lineage>
</organism>
<dbReference type="GO" id="GO:0003964">
    <property type="term" value="F:RNA-directed DNA polymerase activity"/>
    <property type="evidence" value="ECO:0007669"/>
    <property type="project" value="UniProtKB-KW"/>
</dbReference>
<evidence type="ECO:0000256" key="1">
    <source>
        <dbReference type="SAM" id="MobiDB-lite"/>
    </source>
</evidence>
<dbReference type="PANTHER" id="PTHR33332">
    <property type="entry name" value="REVERSE TRANSCRIPTASE DOMAIN-CONTAINING PROTEIN"/>
    <property type="match status" value="1"/>
</dbReference>
<name>A0A8X6X8S6_9ARAC</name>
<feature type="compositionally biased region" description="Basic and acidic residues" evidence="1">
    <location>
        <begin position="339"/>
        <end position="360"/>
    </location>
</feature>
<dbReference type="OrthoDB" id="6437051at2759"/>